<dbReference type="Pfam" id="PF13481">
    <property type="entry name" value="AAA_25"/>
    <property type="match status" value="1"/>
</dbReference>
<dbReference type="AlphaFoldDB" id="A0AAE4UAH6"/>
<dbReference type="Proteomes" id="UP001185779">
    <property type="component" value="Unassembled WGS sequence"/>
</dbReference>
<evidence type="ECO:0000313" key="5">
    <source>
        <dbReference type="Proteomes" id="UP001185922"/>
    </source>
</evidence>
<dbReference type="Proteomes" id="UP001185922">
    <property type="component" value="Unassembled WGS sequence"/>
</dbReference>
<gene>
    <name evidence="2" type="ORF">R3P94_12820</name>
    <name evidence="3" type="ORF">R3Q15_08875</name>
</gene>
<dbReference type="RefSeq" id="WP_096272827.1">
    <property type="nucleotide sequence ID" value="NZ_JAPWIL010000034.1"/>
</dbReference>
<organism evidence="3 5">
    <name type="scientific">Gordonia amicalis</name>
    <dbReference type="NCBI Taxonomy" id="89053"/>
    <lineage>
        <taxon>Bacteria</taxon>
        <taxon>Bacillati</taxon>
        <taxon>Actinomycetota</taxon>
        <taxon>Actinomycetes</taxon>
        <taxon>Mycobacteriales</taxon>
        <taxon>Gordoniaceae</taxon>
        <taxon>Gordonia</taxon>
    </lineage>
</organism>
<name>A0AAE4UAH6_9ACTN</name>
<dbReference type="EMBL" id="JAWLKH010000007">
    <property type="protein sequence ID" value="MDV6312002.1"/>
    <property type="molecule type" value="Genomic_DNA"/>
</dbReference>
<protein>
    <submittedName>
        <fullName evidence="3">AAA family ATPase</fullName>
    </submittedName>
</protein>
<evidence type="ECO:0000256" key="1">
    <source>
        <dbReference type="SAM" id="MobiDB-lite"/>
    </source>
</evidence>
<keyword evidence="4" id="KW-1185">Reference proteome</keyword>
<reference evidence="3 4" key="1">
    <citation type="submission" date="2023-10" db="EMBL/GenBank/DDBJ databases">
        <title>Development of a sustainable strategy for remediation of hydrocarbon-contaminated territories based on the waste exchange concept.</title>
        <authorList>
            <person name="Krivoruchko A."/>
        </authorList>
    </citation>
    <scope>NUCLEOTIDE SEQUENCE</scope>
    <source>
        <strain evidence="2 4">IEGM 1266</strain>
        <strain evidence="3">IEGM 1279</strain>
    </source>
</reference>
<dbReference type="InterPro" id="IPR027417">
    <property type="entry name" value="P-loop_NTPase"/>
</dbReference>
<evidence type="ECO:0000313" key="2">
    <source>
        <dbReference type="EMBL" id="MDV6308187.1"/>
    </source>
</evidence>
<dbReference type="SUPFAM" id="SSF52540">
    <property type="entry name" value="P-loop containing nucleoside triphosphate hydrolases"/>
    <property type="match status" value="1"/>
</dbReference>
<comment type="caution">
    <text evidence="3">The sequence shown here is derived from an EMBL/GenBank/DDBJ whole genome shotgun (WGS) entry which is preliminary data.</text>
</comment>
<accession>A0AAE4UAH6</accession>
<evidence type="ECO:0000313" key="3">
    <source>
        <dbReference type="EMBL" id="MDV6312002.1"/>
    </source>
</evidence>
<dbReference type="EMBL" id="JAWLKI010000012">
    <property type="protein sequence ID" value="MDV6308187.1"/>
    <property type="molecule type" value="Genomic_DNA"/>
</dbReference>
<evidence type="ECO:0000313" key="4">
    <source>
        <dbReference type="Proteomes" id="UP001185779"/>
    </source>
</evidence>
<dbReference type="Gene3D" id="3.40.50.300">
    <property type="entry name" value="P-loop containing nucleotide triphosphate hydrolases"/>
    <property type="match status" value="1"/>
</dbReference>
<proteinExistence type="predicted"/>
<feature type="region of interest" description="Disordered" evidence="1">
    <location>
        <begin position="395"/>
        <end position="427"/>
    </location>
</feature>
<sequence length="427" mass="47157">MTRPTGDHVERFLGITDPRTGRDLTVTAIPDNDRRVIDLAVQMLNDRGVDTTNLALPTSIDPVPAGVRNRAKWIRDDEAARALVAAERPLAPLPAGTRLTEFLDEPDDPVIMLIARHWPAHGRVLLYAQRKSGKTTLVANLLRSLADGDPFLGDYEVTPPGGRIILLDDELSPRQQRQWLRDAGITNTNRITLYSLRGRVATLNLLDDRTRAAWATRLRDDGASVVILDCLRPALDALGLSEDKDAGRFLVAFDALLAEAGATEGLIVHHAGHGNERARGDSRLMDWPDALWKLAAEKTDDPFARRYFSAFGRDVAEPERRLDYDPTSRRLTIGGGSRGEGELTESCALILEAIDTAGTLLSSRSIDTAAYKLGQDRGLNITQRRIREAREHLTVTGRLDRQPGPHRSHLYSLITDEQEDSSAPTNT</sequence>